<feature type="domain" description="Chorismate mutase" evidence="13">
    <location>
        <begin position="138"/>
        <end position="248"/>
    </location>
</feature>
<name>A0A261Y684_9FUNG</name>
<dbReference type="OrthoDB" id="191918at2759"/>
<proteinExistence type="predicted"/>
<dbReference type="GO" id="GO:0009094">
    <property type="term" value="P:L-phenylalanine biosynthetic process"/>
    <property type="evidence" value="ECO:0007669"/>
    <property type="project" value="UniProtKB-KW"/>
</dbReference>
<dbReference type="PANTHER" id="PTHR21145">
    <property type="entry name" value="CHORISMATE MUTASE"/>
    <property type="match status" value="1"/>
</dbReference>
<dbReference type="SUPFAM" id="SSF48600">
    <property type="entry name" value="Chorismate mutase II"/>
    <property type="match status" value="1"/>
</dbReference>
<keyword evidence="10 12" id="KW-0413">Isomerase</keyword>
<dbReference type="GO" id="GO:0120284">
    <property type="term" value="F:tryptophan binding"/>
    <property type="evidence" value="ECO:0007669"/>
    <property type="project" value="EnsemblFungi"/>
</dbReference>
<dbReference type="PIRSF" id="PIRSF017318">
    <property type="entry name" value="Chor_mut_AroQ_eu"/>
    <property type="match status" value="1"/>
</dbReference>
<dbReference type="Pfam" id="PF01817">
    <property type="entry name" value="CM_2"/>
    <property type="match status" value="1"/>
</dbReference>
<evidence type="ECO:0000256" key="7">
    <source>
        <dbReference type="ARBA" id="ARBA00022605"/>
    </source>
</evidence>
<protein>
    <recommendedName>
        <fullName evidence="4 12">Chorismate mutase</fullName>
        <ecNumber evidence="3 12">5.4.99.5</ecNumber>
    </recommendedName>
</protein>
<dbReference type="UniPathway" id="UPA00120">
    <property type="reaction ID" value="UER00203"/>
</dbReference>
<dbReference type="InterPro" id="IPR037039">
    <property type="entry name" value="CM_AroQ_sf_eucaryotic"/>
</dbReference>
<dbReference type="AlphaFoldDB" id="A0A261Y684"/>
<dbReference type="GO" id="GO:0046417">
    <property type="term" value="P:chorismate metabolic process"/>
    <property type="evidence" value="ECO:0007669"/>
    <property type="project" value="EnsemblFungi"/>
</dbReference>
<reference evidence="14 15" key="1">
    <citation type="journal article" date="2017" name="Mycologia">
        <title>Bifiguratus adelaidae, gen. et sp. nov., a new member of Mucoromycotina in endophytic and soil-dwelling habitats.</title>
        <authorList>
            <person name="Torres-Cruz T.J."/>
            <person name="Billingsley Tobias T.L."/>
            <person name="Almatruk M."/>
            <person name="Hesse C."/>
            <person name="Kuske C.R."/>
            <person name="Desiro A."/>
            <person name="Benucci G.M."/>
            <person name="Bonito G."/>
            <person name="Stajich J.E."/>
            <person name="Dunlap C."/>
            <person name="Arnold A.E."/>
            <person name="Porras-Alfaro A."/>
        </authorList>
    </citation>
    <scope>NUCLEOTIDE SEQUENCE [LARGE SCALE GENOMIC DNA]</scope>
    <source>
        <strain evidence="14 15">AZ0501</strain>
    </source>
</reference>
<evidence type="ECO:0000256" key="8">
    <source>
        <dbReference type="ARBA" id="ARBA00023141"/>
    </source>
</evidence>
<evidence type="ECO:0000256" key="9">
    <source>
        <dbReference type="ARBA" id="ARBA00023222"/>
    </source>
</evidence>
<evidence type="ECO:0000256" key="10">
    <source>
        <dbReference type="ARBA" id="ARBA00023235"/>
    </source>
</evidence>
<dbReference type="Proteomes" id="UP000242875">
    <property type="component" value="Unassembled WGS sequence"/>
</dbReference>
<accession>A0A261Y684</accession>
<evidence type="ECO:0000256" key="6">
    <source>
        <dbReference type="ARBA" id="ARBA00022498"/>
    </source>
</evidence>
<dbReference type="InterPro" id="IPR002701">
    <property type="entry name" value="CM_II_prokaryot"/>
</dbReference>
<dbReference type="Gene3D" id="1.10.590.10">
    <property type="entry name" value="Chorismate mutase, AroQ class superfamily, eukaryotic"/>
    <property type="match status" value="1"/>
</dbReference>
<dbReference type="GO" id="GO:0006571">
    <property type="term" value="P:tyrosine biosynthetic process"/>
    <property type="evidence" value="ECO:0007669"/>
    <property type="project" value="UniProtKB-KW"/>
</dbReference>
<keyword evidence="7 12" id="KW-0028">Amino-acid biosynthesis</keyword>
<dbReference type="PROSITE" id="PS51169">
    <property type="entry name" value="CHORISMATE_MUT_3"/>
    <property type="match status" value="1"/>
</dbReference>
<dbReference type="GO" id="GO:0005634">
    <property type="term" value="C:nucleus"/>
    <property type="evidence" value="ECO:0007669"/>
    <property type="project" value="EnsemblFungi"/>
</dbReference>
<comment type="caution">
    <text evidence="14">The sequence shown here is derived from an EMBL/GenBank/DDBJ whole genome shotgun (WGS) entry which is preliminary data.</text>
</comment>
<organism evidence="14 15">
    <name type="scientific">Bifiguratus adelaidae</name>
    <dbReference type="NCBI Taxonomy" id="1938954"/>
    <lineage>
        <taxon>Eukaryota</taxon>
        <taxon>Fungi</taxon>
        <taxon>Fungi incertae sedis</taxon>
        <taxon>Mucoromycota</taxon>
        <taxon>Mucoromycotina</taxon>
        <taxon>Endogonomycetes</taxon>
        <taxon>Endogonales</taxon>
        <taxon>Endogonales incertae sedis</taxon>
        <taxon>Bifiguratus</taxon>
    </lineage>
</organism>
<evidence type="ECO:0000256" key="11">
    <source>
        <dbReference type="ARBA" id="ARBA00023979"/>
    </source>
</evidence>
<evidence type="ECO:0000313" key="15">
    <source>
        <dbReference type="Proteomes" id="UP000242875"/>
    </source>
</evidence>
<evidence type="ECO:0000256" key="5">
    <source>
        <dbReference type="ARBA" id="ARBA00022490"/>
    </source>
</evidence>
<keyword evidence="5" id="KW-0963">Cytoplasm</keyword>
<dbReference type="InterPro" id="IPR036263">
    <property type="entry name" value="Chorismate_II_sf"/>
</dbReference>
<dbReference type="GO" id="GO:0004106">
    <property type="term" value="F:chorismate mutase activity"/>
    <property type="evidence" value="ECO:0007669"/>
    <property type="project" value="UniProtKB-UniRule"/>
</dbReference>
<evidence type="ECO:0000256" key="3">
    <source>
        <dbReference type="ARBA" id="ARBA00012404"/>
    </source>
</evidence>
<keyword evidence="15" id="KW-1185">Reference proteome</keyword>
<keyword evidence="9" id="KW-0584">Phenylalanine biosynthesis</keyword>
<comment type="catalytic activity">
    <reaction evidence="11">
        <text>chorismate = prephenate</text>
        <dbReference type="Rhea" id="RHEA:13897"/>
        <dbReference type="ChEBI" id="CHEBI:29748"/>
        <dbReference type="ChEBI" id="CHEBI:29934"/>
        <dbReference type="EC" id="5.4.99.5"/>
    </reaction>
    <physiologicalReaction direction="left-to-right" evidence="11">
        <dbReference type="Rhea" id="RHEA:13898"/>
    </physiologicalReaction>
</comment>
<sequence length="265" mass="30473">MNFLTQGENPFSLDNIRRTLVRLEDTIIFALIERAQFAQNNDLYNKDAAPFKDVTNGRTFLEHFLWETEQVHAKARRYTSPDEYAFTSPLPDPILPSLSFPKFLAPNDINVNAQIMDLYLQHIVPKICAEGDDLNYGSAATRDIECLQALSRRIHYGKFVAETKFRSNPKEYSRLAHEHDRDGIDKLLTNSAVEAALLQRLHRKALIYGQTVEGPTADEHQTTQLKIPVEVVVDLYKTWVIPLTKLVEVDYLEKRGLEWDGNVDW</sequence>
<dbReference type="EMBL" id="MVBO01000006">
    <property type="protein sequence ID" value="OZJ06136.1"/>
    <property type="molecule type" value="Genomic_DNA"/>
</dbReference>
<evidence type="ECO:0000256" key="4">
    <source>
        <dbReference type="ARBA" id="ARBA00020296"/>
    </source>
</evidence>
<dbReference type="EC" id="5.4.99.5" evidence="3 12"/>
<evidence type="ECO:0000256" key="12">
    <source>
        <dbReference type="PIRNR" id="PIRNR017318"/>
    </source>
</evidence>
<dbReference type="PANTHER" id="PTHR21145:SF12">
    <property type="entry name" value="CHORISMATE MUTASE"/>
    <property type="match status" value="1"/>
</dbReference>
<comment type="pathway">
    <text evidence="2">Metabolic intermediate biosynthesis; prephenate biosynthesis; prephenate from chorismate: step 1/1.</text>
</comment>
<comment type="subcellular location">
    <subcellularLocation>
        <location evidence="1">Cytoplasm</location>
    </subcellularLocation>
</comment>
<keyword evidence="6" id="KW-0827">Tyrosine biosynthesis</keyword>
<dbReference type="GO" id="GO:0072545">
    <property type="term" value="F:L-tyrosine binding"/>
    <property type="evidence" value="ECO:0007669"/>
    <property type="project" value="EnsemblFungi"/>
</dbReference>
<gene>
    <name evidence="14" type="ORF">BZG36_01014</name>
</gene>
<dbReference type="InterPro" id="IPR008238">
    <property type="entry name" value="Chorismate_mutase_AroQ_euk"/>
</dbReference>
<keyword evidence="8 12" id="KW-0057">Aromatic amino acid biosynthesis</keyword>
<dbReference type="NCBIfam" id="TIGR01802">
    <property type="entry name" value="CM_pl-yst"/>
    <property type="match status" value="1"/>
</dbReference>
<evidence type="ECO:0000256" key="1">
    <source>
        <dbReference type="ARBA" id="ARBA00004496"/>
    </source>
</evidence>
<evidence type="ECO:0000256" key="2">
    <source>
        <dbReference type="ARBA" id="ARBA00004817"/>
    </source>
</evidence>
<evidence type="ECO:0000259" key="13">
    <source>
        <dbReference type="Pfam" id="PF01817"/>
    </source>
</evidence>
<dbReference type="GO" id="GO:0005737">
    <property type="term" value="C:cytoplasm"/>
    <property type="evidence" value="ECO:0007669"/>
    <property type="project" value="UniProtKB-SubCell"/>
</dbReference>
<evidence type="ECO:0000313" key="14">
    <source>
        <dbReference type="EMBL" id="OZJ06136.1"/>
    </source>
</evidence>